<dbReference type="PANTHER" id="PTHR33127:SF5">
    <property type="entry name" value="TRANSMEMBRANE PROTEIN"/>
    <property type="match status" value="1"/>
</dbReference>
<evidence type="ECO:0000259" key="1">
    <source>
        <dbReference type="PROSITE" id="PS50181"/>
    </source>
</evidence>
<dbReference type="CDD" id="cd22150">
    <property type="entry name" value="F-box_CeFBXA-like"/>
    <property type="match status" value="1"/>
</dbReference>
<reference evidence="2" key="1">
    <citation type="journal article" date="2022" name="Plant J.">
        <title>Strategies of tolerance reflected in two North American maple genomes.</title>
        <authorList>
            <person name="McEvoy S.L."/>
            <person name="Sezen U.U."/>
            <person name="Trouern-Trend A."/>
            <person name="McMahon S.M."/>
            <person name="Schaberg P.G."/>
            <person name="Yang J."/>
            <person name="Wegrzyn J.L."/>
            <person name="Swenson N.G."/>
        </authorList>
    </citation>
    <scope>NUCLEOTIDE SEQUENCE</scope>
    <source>
        <strain evidence="2">91603</strain>
    </source>
</reference>
<evidence type="ECO:0000313" key="3">
    <source>
        <dbReference type="Proteomes" id="UP001064489"/>
    </source>
</evidence>
<feature type="domain" description="F-box" evidence="1">
    <location>
        <begin position="2"/>
        <end position="48"/>
    </location>
</feature>
<evidence type="ECO:0000313" key="2">
    <source>
        <dbReference type="EMBL" id="KAI9186693.1"/>
    </source>
</evidence>
<proteinExistence type="predicted"/>
<dbReference type="InterPro" id="IPR005174">
    <property type="entry name" value="KIB1-4_b-propeller"/>
</dbReference>
<gene>
    <name evidence="2" type="ORF">LWI28_019908</name>
</gene>
<reference evidence="2" key="2">
    <citation type="submission" date="2023-02" db="EMBL/GenBank/DDBJ databases">
        <authorList>
            <person name="Swenson N.G."/>
            <person name="Wegrzyn J.L."/>
            <person name="Mcevoy S.L."/>
        </authorList>
    </citation>
    <scope>NUCLEOTIDE SEQUENCE</scope>
    <source>
        <strain evidence="2">91603</strain>
        <tissue evidence="2">Leaf</tissue>
    </source>
</reference>
<dbReference type="InterPro" id="IPR036047">
    <property type="entry name" value="F-box-like_dom_sf"/>
</dbReference>
<organism evidence="2 3">
    <name type="scientific">Acer negundo</name>
    <name type="common">Box elder</name>
    <dbReference type="NCBI Taxonomy" id="4023"/>
    <lineage>
        <taxon>Eukaryota</taxon>
        <taxon>Viridiplantae</taxon>
        <taxon>Streptophyta</taxon>
        <taxon>Embryophyta</taxon>
        <taxon>Tracheophyta</taxon>
        <taxon>Spermatophyta</taxon>
        <taxon>Magnoliopsida</taxon>
        <taxon>eudicotyledons</taxon>
        <taxon>Gunneridae</taxon>
        <taxon>Pentapetalae</taxon>
        <taxon>rosids</taxon>
        <taxon>malvids</taxon>
        <taxon>Sapindales</taxon>
        <taxon>Sapindaceae</taxon>
        <taxon>Hippocastanoideae</taxon>
        <taxon>Acereae</taxon>
        <taxon>Acer</taxon>
    </lineage>
</organism>
<dbReference type="SMART" id="SM00256">
    <property type="entry name" value="FBOX"/>
    <property type="match status" value="2"/>
</dbReference>
<dbReference type="InterPro" id="IPR001810">
    <property type="entry name" value="F-box_dom"/>
</dbReference>
<accession>A0AAD5NXV8</accession>
<dbReference type="Pfam" id="PF03478">
    <property type="entry name" value="Beta-prop_KIB1-4"/>
    <property type="match status" value="2"/>
</dbReference>
<dbReference type="PANTHER" id="PTHR33127">
    <property type="entry name" value="TRANSMEMBRANE PROTEIN"/>
    <property type="match status" value="1"/>
</dbReference>
<dbReference type="AlphaFoldDB" id="A0AAD5NXV8"/>
<keyword evidence="3" id="KW-1185">Reference proteome</keyword>
<feature type="domain" description="F-box" evidence="1">
    <location>
        <begin position="352"/>
        <end position="398"/>
    </location>
</feature>
<comment type="caution">
    <text evidence="2">The sequence shown here is derived from an EMBL/GenBank/DDBJ whole genome shotgun (WGS) entry which is preliminary data.</text>
</comment>
<dbReference type="PROSITE" id="PS50181">
    <property type="entry name" value="FBOX"/>
    <property type="match status" value="2"/>
</dbReference>
<dbReference type="SUPFAM" id="SSF81383">
    <property type="entry name" value="F-box domain"/>
    <property type="match status" value="2"/>
</dbReference>
<sequence length="663" mass="77293">MSNLLSDLPVEIINFIAERLYYIDQIRFRAVCKRLRSSIYNHIKFADKLPWIMGYSENKDIRSSLFYLYEPSQKRRYRLDNEILVGAELHASRFGWLLLSKKTKSSTSPHSFFFYCPFTGEIIQLPELHMGDANRATFSTAPTSSDCVIFVISIHLPYRTDIDYKFCVSTCSPGDTTWRSNLRLGENYGGPLFSVAYANGVFYCAFHAYLMMGAYNHALQEWKVHPYPPVFKRPTYYFLYLIESPDDGNIILLSKHYTGPAEYCVNVFRFDQSQRKWYRIENFTSGYSESHDRDDEQNVEIENLNKRMLFYSDLNGLSLAAEGDASELANTIHEASMLLTDHSIHTYYHNNMSNLSDLPVEIINFIAERLYYTNQIRFRAVCKRLRSSVYNHIKFADKLPWIMGYSVNKYICSSLFYLYEPSQKRRYRLDNEILVGAELQALKFGWLLLSKKTKSSTSPHSFFLYCPFTGEIMLLPELDMGGANRATFSTAPTSSDCVIFVITIHLLYRPDIGYKFCVSTCSPGDTTWRSNLRLAETYGTLMFNVAYVNGVFYCAFHAYLMMGAYNHALQEWKVHPYPPVFKRPTYYFLYLIESPDDRSVILLSEHYTGPAEDRVNVFRFDQSQMKWYRIENFSSGYSESHVRDDEQTMEIENLNKRMLMACH</sequence>
<name>A0AAD5NXV8_ACENE</name>
<dbReference type="EMBL" id="JAJSOW010000100">
    <property type="protein sequence ID" value="KAI9186693.1"/>
    <property type="molecule type" value="Genomic_DNA"/>
</dbReference>
<protein>
    <recommendedName>
        <fullName evidence="1">F-box domain-containing protein</fullName>
    </recommendedName>
</protein>
<dbReference type="Pfam" id="PF00646">
    <property type="entry name" value="F-box"/>
    <property type="match status" value="2"/>
</dbReference>
<dbReference type="Proteomes" id="UP001064489">
    <property type="component" value="Chromosome 3"/>
</dbReference>